<dbReference type="Proteomes" id="UP000584642">
    <property type="component" value="Unassembled WGS sequence"/>
</dbReference>
<comment type="caution">
    <text evidence="2">The sequence shown here is derived from an EMBL/GenBank/DDBJ whole genome shotgun (WGS) entry which is preliminary data.</text>
</comment>
<protein>
    <submittedName>
        <fullName evidence="2">Anti-sigma factor</fullName>
    </submittedName>
</protein>
<gene>
    <name evidence="2" type="ORF">HND93_03115</name>
</gene>
<accession>A0ABX2T308</accession>
<feature type="region of interest" description="Disordered" evidence="1">
    <location>
        <begin position="271"/>
        <end position="325"/>
    </location>
</feature>
<keyword evidence="3" id="KW-1185">Reference proteome</keyword>
<evidence type="ECO:0000256" key="1">
    <source>
        <dbReference type="SAM" id="MobiDB-lite"/>
    </source>
</evidence>
<name>A0ABX2T308_9PROT</name>
<sequence length="325" mass="36187">MEAHRVRDEDLHAYVDGHLHGERRVAVERCLAEDAELARRVEDYRAQAALLHELFDPVLREQPSQEVVDLTHRLNGRLAGNDNAPPWHARAWVRMAAAIVLVVGGATGGWFGRGSVAPPPAQVVQQQRPALQTFAAEAAQAHRFYTSDERFQVEMGADDPYALDSFLSQRVGRDVFGPDLSKVGYRLIGGRSLPIDQGAGAQYMYANEQGKRITLFAGSAQPAQEGSFSFAQQGDVATFYWVEGTLAYALIGRLSREELMDITKAVYSDLKAGSKQREQREQRRQEQQPPAAQQPTQEQQQQQPQPQPQQNPVQPVSDKHNSKPS</sequence>
<evidence type="ECO:0000313" key="2">
    <source>
        <dbReference type="EMBL" id="NYZ18689.1"/>
    </source>
</evidence>
<evidence type="ECO:0000313" key="3">
    <source>
        <dbReference type="Proteomes" id="UP000584642"/>
    </source>
</evidence>
<organism evidence="2 3">
    <name type="scientific">Azospirillum oleiclasticum</name>
    <dbReference type="NCBI Taxonomy" id="2735135"/>
    <lineage>
        <taxon>Bacteria</taxon>
        <taxon>Pseudomonadati</taxon>
        <taxon>Pseudomonadota</taxon>
        <taxon>Alphaproteobacteria</taxon>
        <taxon>Rhodospirillales</taxon>
        <taxon>Azospirillaceae</taxon>
        <taxon>Azospirillum</taxon>
    </lineage>
</organism>
<proteinExistence type="predicted"/>
<feature type="compositionally biased region" description="Low complexity" evidence="1">
    <location>
        <begin position="287"/>
        <end position="315"/>
    </location>
</feature>
<reference evidence="2 3" key="1">
    <citation type="submission" date="2020-05" db="EMBL/GenBank/DDBJ databases">
        <title>Azospirillum oleiclasticum sp. nov, a nitrogen-fixing and heavy crude oil-emulsifying bacterium isolated from the crude oil of Yumen Oilfield.</title>
        <authorList>
            <person name="Wu D."/>
            <person name="Cai M."/>
            <person name="Zhang X."/>
        </authorList>
    </citation>
    <scope>NUCLEOTIDE SEQUENCE [LARGE SCALE GENOMIC DNA]</scope>
    <source>
        <strain evidence="2 3">ROY-1-1-2</strain>
    </source>
</reference>
<dbReference type="RefSeq" id="WP_180280410.1">
    <property type="nucleotide sequence ID" value="NZ_JABFDB010000001.1"/>
</dbReference>
<feature type="compositionally biased region" description="Basic and acidic residues" evidence="1">
    <location>
        <begin position="275"/>
        <end position="286"/>
    </location>
</feature>
<dbReference type="EMBL" id="JABFDB010000001">
    <property type="protein sequence ID" value="NYZ18689.1"/>
    <property type="molecule type" value="Genomic_DNA"/>
</dbReference>